<gene>
    <name evidence="1" type="ORF">CXG49_17365</name>
    <name evidence="2" type="ORF">CXG53_19080</name>
</gene>
<reference evidence="3 4" key="1">
    <citation type="submission" date="2017-12" db="EMBL/GenBank/DDBJ databases">
        <title>Detection of the carbapenemase gene blaVIM-5 in members of the Pseudomonas putida group isolated from polluted Nigerian wetlands.</title>
        <authorList>
            <person name="Adelowo O."/>
            <person name="Vollmers J."/>
            <person name="Maeusezahl I."/>
            <person name="Kaster A.-K."/>
            <person name="Mueller J.A."/>
        </authorList>
    </citation>
    <scope>NUCLEOTIDE SEQUENCE [LARGE SCALE GENOMIC DNA]</scope>
    <source>
        <strain evidence="2 3">MR119</strain>
        <strain evidence="1 4">MR144</strain>
    </source>
</reference>
<dbReference type="RefSeq" id="WP_102082142.1">
    <property type="nucleotide sequence ID" value="NZ_AP035765.1"/>
</dbReference>
<dbReference type="AlphaFoldDB" id="A0AAX0VU18"/>
<dbReference type="Proteomes" id="UP000234878">
    <property type="component" value="Unassembled WGS sequence"/>
</dbReference>
<evidence type="ECO:0000313" key="1">
    <source>
        <dbReference type="EMBL" id="PLV17763.1"/>
    </source>
</evidence>
<evidence type="ECO:0000313" key="2">
    <source>
        <dbReference type="EMBL" id="PLV22649.1"/>
    </source>
</evidence>
<comment type="caution">
    <text evidence="1">The sequence shown here is derived from an EMBL/GenBank/DDBJ whole genome shotgun (WGS) entry which is preliminary data.</text>
</comment>
<sequence length="151" mass="17460">MKWERLLDLVGKDQHDQAFIDLAIELGEKPKLSRSPLVQGDPECRTLYHKYLKSGLELGFRSQKLNQIHLFVQRHEGYTPFRGDILDQPACEWTRDDLVETLGPPDSQGGDKMDGLLGYIRPWVRFKKFGSALHAEFSQDGRLWKFTLMLS</sequence>
<dbReference type="Proteomes" id="UP000234839">
    <property type="component" value="Unassembled WGS sequence"/>
</dbReference>
<name>A0AAX0VU18_9PSED</name>
<proteinExistence type="predicted"/>
<protein>
    <submittedName>
        <fullName evidence="1">Uncharacterized protein</fullName>
    </submittedName>
</protein>
<evidence type="ECO:0000313" key="3">
    <source>
        <dbReference type="Proteomes" id="UP000234839"/>
    </source>
</evidence>
<keyword evidence="3" id="KW-1185">Reference proteome</keyword>
<evidence type="ECO:0000313" key="4">
    <source>
        <dbReference type="Proteomes" id="UP000234878"/>
    </source>
</evidence>
<organism evidence="1 4">
    <name type="scientific">Pseudomonas guariconensis</name>
    <dbReference type="NCBI Taxonomy" id="1288410"/>
    <lineage>
        <taxon>Bacteria</taxon>
        <taxon>Pseudomonadati</taxon>
        <taxon>Pseudomonadota</taxon>
        <taxon>Gammaproteobacteria</taxon>
        <taxon>Pseudomonadales</taxon>
        <taxon>Pseudomonadaceae</taxon>
        <taxon>Pseudomonas</taxon>
    </lineage>
</organism>
<dbReference type="EMBL" id="PJCQ01000017">
    <property type="protein sequence ID" value="PLV17763.1"/>
    <property type="molecule type" value="Genomic_DNA"/>
</dbReference>
<dbReference type="EMBL" id="PJCP01000017">
    <property type="protein sequence ID" value="PLV22649.1"/>
    <property type="molecule type" value="Genomic_DNA"/>
</dbReference>
<accession>A0AAX0VU18</accession>